<dbReference type="Proteomes" id="UP001060085">
    <property type="component" value="Linkage Group LG05"/>
</dbReference>
<protein>
    <submittedName>
        <fullName evidence="1">Uncharacterized protein</fullName>
    </submittedName>
</protein>
<dbReference type="EMBL" id="CM044705">
    <property type="protein sequence ID" value="KAI5664231.1"/>
    <property type="molecule type" value="Genomic_DNA"/>
</dbReference>
<proteinExistence type="predicted"/>
<name>A0ACC0AXQ1_CATRO</name>
<evidence type="ECO:0000313" key="1">
    <source>
        <dbReference type="EMBL" id="KAI5664231.1"/>
    </source>
</evidence>
<gene>
    <name evidence="1" type="ORF">M9H77_23554</name>
</gene>
<organism evidence="1 2">
    <name type="scientific">Catharanthus roseus</name>
    <name type="common">Madagascar periwinkle</name>
    <name type="synonym">Vinca rosea</name>
    <dbReference type="NCBI Taxonomy" id="4058"/>
    <lineage>
        <taxon>Eukaryota</taxon>
        <taxon>Viridiplantae</taxon>
        <taxon>Streptophyta</taxon>
        <taxon>Embryophyta</taxon>
        <taxon>Tracheophyta</taxon>
        <taxon>Spermatophyta</taxon>
        <taxon>Magnoliopsida</taxon>
        <taxon>eudicotyledons</taxon>
        <taxon>Gunneridae</taxon>
        <taxon>Pentapetalae</taxon>
        <taxon>asterids</taxon>
        <taxon>lamiids</taxon>
        <taxon>Gentianales</taxon>
        <taxon>Apocynaceae</taxon>
        <taxon>Rauvolfioideae</taxon>
        <taxon>Vinceae</taxon>
        <taxon>Catharanthinae</taxon>
        <taxon>Catharanthus</taxon>
    </lineage>
</organism>
<keyword evidence="2" id="KW-1185">Reference proteome</keyword>
<comment type="caution">
    <text evidence="1">The sequence shown here is derived from an EMBL/GenBank/DDBJ whole genome shotgun (WGS) entry which is preliminary data.</text>
</comment>
<reference evidence="2" key="1">
    <citation type="journal article" date="2023" name="Nat. Plants">
        <title>Single-cell RNA sequencing provides a high-resolution roadmap for understanding the multicellular compartmentation of specialized metabolism.</title>
        <authorList>
            <person name="Sun S."/>
            <person name="Shen X."/>
            <person name="Li Y."/>
            <person name="Li Y."/>
            <person name="Wang S."/>
            <person name="Li R."/>
            <person name="Zhang H."/>
            <person name="Shen G."/>
            <person name="Guo B."/>
            <person name="Wei J."/>
            <person name="Xu J."/>
            <person name="St-Pierre B."/>
            <person name="Chen S."/>
            <person name="Sun C."/>
        </authorList>
    </citation>
    <scope>NUCLEOTIDE SEQUENCE [LARGE SCALE GENOMIC DNA]</scope>
</reference>
<sequence length="103" mass="11045">MLKSSSSRSEGQPSQQEAQHIGAQPLIMWNTLTGFAIIAVVKLGGSPYDLFLNTIKYVLEGMAISQGIDADITPKHAKASFRFSPEVSLGQASTISVPIPRSK</sequence>
<evidence type="ECO:0000313" key="2">
    <source>
        <dbReference type="Proteomes" id="UP001060085"/>
    </source>
</evidence>
<accession>A0ACC0AXQ1</accession>